<sequence length="70" mass="8175">MWYNESDVGRSLCDNLCEFALDTTDLVDNDPLARTDIHLKPFDTFNWQESTKAVFVQTFEELFDVFMSTT</sequence>
<protein>
    <submittedName>
        <fullName evidence="1">Uncharacterized protein</fullName>
    </submittedName>
</protein>
<dbReference type="Proteomes" id="UP000828390">
    <property type="component" value="Unassembled WGS sequence"/>
</dbReference>
<organism evidence="1 2">
    <name type="scientific">Dreissena polymorpha</name>
    <name type="common">Zebra mussel</name>
    <name type="synonym">Mytilus polymorpha</name>
    <dbReference type="NCBI Taxonomy" id="45954"/>
    <lineage>
        <taxon>Eukaryota</taxon>
        <taxon>Metazoa</taxon>
        <taxon>Spiralia</taxon>
        <taxon>Lophotrochozoa</taxon>
        <taxon>Mollusca</taxon>
        <taxon>Bivalvia</taxon>
        <taxon>Autobranchia</taxon>
        <taxon>Heteroconchia</taxon>
        <taxon>Euheterodonta</taxon>
        <taxon>Imparidentia</taxon>
        <taxon>Neoheterodontei</taxon>
        <taxon>Myida</taxon>
        <taxon>Dreissenoidea</taxon>
        <taxon>Dreissenidae</taxon>
        <taxon>Dreissena</taxon>
    </lineage>
</organism>
<reference evidence="1" key="1">
    <citation type="journal article" date="2019" name="bioRxiv">
        <title>The Genome of the Zebra Mussel, Dreissena polymorpha: A Resource for Invasive Species Research.</title>
        <authorList>
            <person name="McCartney M.A."/>
            <person name="Auch B."/>
            <person name="Kono T."/>
            <person name="Mallez S."/>
            <person name="Zhang Y."/>
            <person name="Obille A."/>
            <person name="Becker A."/>
            <person name="Abrahante J.E."/>
            <person name="Garbe J."/>
            <person name="Badalamenti J.P."/>
            <person name="Herman A."/>
            <person name="Mangelson H."/>
            <person name="Liachko I."/>
            <person name="Sullivan S."/>
            <person name="Sone E.D."/>
            <person name="Koren S."/>
            <person name="Silverstein K.A.T."/>
            <person name="Beckman K.B."/>
            <person name="Gohl D.M."/>
        </authorList>
    </citation>
    <scope>NUCLEOTIDE SEQUENCE</scope>
    <source>
        <strain evidence="1">Duluth1</strain>
        <tissue evidence="1">Whole animal</tissue>
    </source>
</reference>
<feature type="non-terminal residue" evidence="1">
    <location>
        <position position="70"/>
    </location>
</feature>
<comment type="caution">
    <text evidence="1">The sequence shown here is derived from an EMBL/GenBank/DDBJ whole genome shotgun (WGS) entry which is preliminary data.</text>
</comment>
<evidence type="ECO:0000313" key="2">
    <source>
        <dbReference type="Proteomes" id="UP000828390"/>
    </source>
</evidence>
<dbReference type="AlphaFoldDB" id="A0A9D4KD88"/>
<evidence type="ECO:0000313" key="1">
    <source>
        <dbReference type="EMBL" id="KAH3837400.1"/>
    </source>
</evidence>
<accession>A0A9D4KD88</accession>
<keyword evidence="2" id="KW-1185">Reference proteome</keyword>
<proteinExistence type="predicted"/>
<dbReference type="EMBL" id="JAIWYP010000004">
    <property type="protein sequence ID" value="KAH3837400.1"/>
    <property type="molecule type" value="Genomic_DNA"/>
</dbReference>
<reference evidence="1" key="2">
    <citation type="submission" date="2020-11" db="EMBL/GenBank/DDBJ databases">
        <authorList>
            <person name="McCartney M.A."/>
            <person name="Auch B."/>
            <person name="Kono T."/>
            <person name="Mallez S."/>
            <person name="Becker A."/>
            <person name="Gohl D.M."/>
            <person name="Silverstein K.A.T."/>
            <person name="Koren S."/>
            <person name="Bechman K.B."/>
            <person name="Herman A."/>
            <person name="Abrahante J.E."/>
            <person name="Garbe J."/>
        </authorList>
    </citation>
    <scope>NUCLEOTIDE SEQUENCE</scope>
    <source>
        <strain evidence="1">Duluth1</strain>
        <tissue evidence="1">Whole animal</tissue>
    </source>
</reference>
<gene>
    <name evidence="1" type="ORF">DPMN_110789</name>
</gene>
<name>A0A9D4KD88_DREPO</name>